<dbReference type="AlphaFoldDB" id="A0A809R0I6"/>
<name>A0A809R0I6_9PROT</name>
<reference evidence="2" key="1">
    <citation type="journal article" name="DNA Res.">
        <title>The physiological potential of anammox bacteria as revealed by their core genome structure.</title>
        <authorList>
            <person name="Okubo T."/>
            <person name="Toyoda A."/>
            <person name="Fukuhara K."/>
            <person name="Uchiyama I."/>
            <person name="Harigaya Y."/>
            <person name="Kuroiwa M."/>
            <person name="Suzuki T."/>
            <person name="Murakami Y."/>
            <person name="Suwa Y."/>
            <person name="Takami H."/>
        </authorList>
    </citation>
    <scope>NUCLEOTIDE SEQUENCE</scope>
    <source>
        <strain evidence="2">317325-3</strain>
    </source>
</reference>
<dbReference type="InterPro" id="IPR004830">
    <property type="entry name" value="LRR_variant"/>
</dbReference>
<dbReference type="InterPro" id="IPR011989">
    <property type="entry name" value="ARM-like"/>
</dbReference>
<dbReference type="Proteomes" id="UP000662914">
    <property type="component" value="Chromosome"/>
</dbReference>
<feature type="transmembrane region" description="Helical" evidence="1">
    <location>
        <begin position="12"/>
        <end position="37"/>
    </location>
</feature>
<protein>
    <submittedName>
        <fullName evidence="2">Uncharacterized protein</fullName>
    </submittedName>
</protein>
<accession>A0A809R0I6</accession>
<dbReference type="KEGG" id="ddz:DSYM_18520"/>
<dbReference type="Gene3D" id="1.25.10.10">
    <property type="entry name" value="Leucine-rich Repeat Variant"/>
    <property type="match status" value="1"/>
</dbReference>
<keyword evidence="1" id="KW-1133">Transmembrane helix</keyword>
<evidence type="ECO:0000256" key="1">
    <source>
        <dbReference type="SAM" id="Phobius"/>
    </source>
</evidence>
<dbReference type="Pfam" id="PF01816">
    <property type="entry name" value="LRV"/>
    <property type="match status" value="1"/>
</dbReference>
<sequence length="289" mass="30428">MPPPPDREKSALPLSASIVVSLAVAATIGFADVVFVLSVAGGGIGGRLLAVLPIYFIAAFAAAQLAFWLLRAVLGAFLLLDLRGHAVLAGLTFLAAGLLHYADSLGVQRILQEQGAAIAQGGSCPPGLACTPLRPAAELREADAGVRLAAAERGTLDAEGFALLMRDADAPVRAALARRADLPQELLERMAGDRHPAVREAAAESPRQDDEALSRLAFDREENVRLAVARNRNAPPTALDILASGTSAEIRLLVAEHPRASEPVLRRLLDGSNDRAERVARERLRSGSS</sequence>
<keyword evidence="1" id="KW-0812">Transmembrane</keyword>
<dbReference type="InterPro" id="IPR016024">
    <property type="entry name" value="ARM-type_fold"/>
</dbReference>
<gene>
    <name evidence="2" type="ORF">DSYM_18520</name>
</gene>
<dbReference type="EMBL" id="AP021857">
    <property type="protein sequence ID" value="BBO21153.1"/>
    <property type="molecule type" value="Genomic_DNA"/>
</dbReference>
<feature type="transmembrane region" description="Helical" evidence="1">
    <location>
        <begin position="82"/>
        <end position="102"/>
    </location>
</feature>
<proteinExistence type="predicted"/>
<dbReference type="SUPFAM" id="SSF48371">
    <property type="entry name" value="ARM repeat"/>
    <property type="match status" value="1"/>
</dbReference>
<keyword evidence="1" id="KW-0472">Membrane</keyword>
<feature type="transmembrane region" description="Helical" evidence="1">
    <location>
        <begin position="49"/>
        <end position="70"/>
    </location>
</feature>
<organism evidence="2 3">
    <name type="scientific">Candidatus Desulfobacillus denitrificans</name>
    <dbReference type="NCBI Taxonomy" id="2608985"/>
    <lineage>
        <taxon>Bacteria</taxon>
        <taxon>Pseudomonadati</taxon>
        <taxon>Pseudomonadota</taxon>
        <taxon>Betaproteobacteria</taxon>
        <taxon>Candidatus Desulfobacillus</taxon>
    </lineage>
</organism>
<evidence type="ECO:0000313" key="2">
    <source>
        <dbReference type="EMBL" id="BBO21153.1"/>
    </source>
</evidence>
<evidence type="ECO:0000313" key="3">
    <source>
        <dbReference type="Proteomes" id="UP000662914"/>
    </source>
</evidence>